<evidence type="ECO:0000256" key="2">
    <source>
        <dbReference type="SAM" id="MobiDB-lite"/>
    </source>
</evidence>
<proteinExistence type="predicted"/>
<dbReference type="SUPFAM" id="SSF54285">
    <property type="entry name" value="MoaD/ThiS"/>
    <property type="match status" value="1"/>
</dbReference>
<reference evidence="3 4" key="1">
    <citation type="journal article" date="2019" name="Int. J. Syst. Evol. Microbiol.">
        <title>The Global Catalogue of Microorganisms (GCM) 10K type strain sequencing project: providing services to taxonomists for standard genome sequencing and annotation.</title>
        <authorList>
            <consortium name="The Broad Institute Genomics Platform"/>
            <consortium name="The Broad Institute Genome Sequencing Center for Infectious Disease"/>
            <person name="Wu L."/>
            <person name="Ma J."/>
        </authorList>
    </citation>
    <scope>NUCLEOTIDE SEQUENCE [LARGE SCALE GENOMIC DNA]</scope>
    <source>
        <strain evidence="3 4">CGMCC 1.15824</strain>
    </source>
</reference>
<evidence type="ECO:0000256" key="1">
    <source>
        <dbReference type="ARBA" id="ARBA00022741"/>
    </source>
</evidence>
<dbReference type="InterPro" id="IPR054834">
    <property type="entry name" value="SAMP1_3"/>
</dbReference>
<organism evidence="3 4">
    <name type="scientific">Saliphagus infecundisoli</name>
    <dbReference type="NCBI Taxonomy" id="1849069"/>
    <lineage>
        <taxon>Archaea</taxon>
        <taxon>Methanobacteriati</taxon>
        <taxon>Methanobacteriota</taxon>
        <taxon>Stenosarchaea group</taxon>
        <taxon>Halobacteria</taxon>
        <taxon>Halobacteriales</taxon>
        <taxon>Natrialbaceae</taxon>
        <taxon>Saliphagus</taxon>
    </lineage>
</organism>
<dbReference type="GO" id="GO:0000166">
    <property type="term" value="F:nucleotide binding"/>
    <property type="evidence" value="ECO:0007669"/>
    <property type="project" value="UniProtKB-KW"/>
</dbReference>
<dbReference type="NCBIfam" id="NF041918">
    <property type="entry name" value="SAMP1"/>
    <property type="match status" value="1"/>
</dbReference>
<comment type="caution">
    <text evidence="3">The sequence shown here is derived from an EMBL/GenBank/DDBJ whole genome shotgun (WGS) entry which is preliminary data.</text>
</comment>
<dbReference type="RefSeq" id="WP_224828810.1">
    <property type="nucleotide sequence ID" value="NZ_JAIVEF010000011.1"/>
</dbReference>
<dbReference type="InterPro" id="IPR044672">
    <property type="entry name" value="MOCS2A"/>
</dbReference>
<dbReference type="EMBL" id="JBHSJG010000026">
    <property type="protein sequence ID" value="MFC4987442.1"/>
    <property type="molecule type" value="Genomic_DNA"/>
</dbReference>
<evidence type="ECO:0000313" key="4">
    <source>
        <dbReference type="Proteomes" id="UP001595925"/>
    </source>
</evidence>
<dbReference type="InterPro" id="IPR016155">
    <property type="entry name" value="Mopterin_synth/thiamin_S_b"/>
</dbReference>
<protein>
    <submittedName>
        <fullName evidence="3">Ubiquitin-like small modifier protein 1</fullName>
    </submittedName>
</protein>
<keyword evidence="1" id="KW-0547">Nucleotide-binding</keyword>
<sequence length="90" mass="9282">MHVEWKLFADLAEHADDRTVAVEVASGATVGEALEELLSDRPALADRVRTDGGLAGDVSVLKNGADLGGDLDDELESGDELALLPPVSGG</sequence>
<dbReference type="Proteomes" id="UP001595925">
    <property type="component" value="Unassembled WGS sequence"/>
</dbReference>
<dbReference type="Gene3D" id="3.10.20.30">
    <property type="match status" value="1"/>
</dbReference>
<name>A0ABD5QEG6_9EURY</name>
<dbReference type="PANTHER" id="PTHR33359:SF1">
    <property type="entry name" value="MOLYBDOPTERIN SYNTHASE SULFUR CARRIER SUBUNIT"/>
    <property type="match status" value="1"/>
</dbReference>
<dbReference type="PANTHER" id="PTHR33359">
    <property type="entry name" value="MOLYBDOPTERIN SYNTHASE SULFUR CARRIER SUBUNIT"/>
    <property type="match status" value="1"/>
</dbReference>
<dbReference type="NCBIfam" id="TIGR01687">
    <property type="entry name" value="moaD_arch"/>
    <property type="match status" value="1"/>
</dbReference>
<dbReference type="InterPro" id="IPR010038">
    <property type="entry name" value="MoaD_arc-typ"/>
</dbReference>
<evidence type="ECO:0000313" key="3">
    <source>
        <dbReference type="EMBL" id="MFC4987442.1"/>
    </source>
</evidence>
<dbReference type="InterPro" id="IPR012675">
    <property type="entry name" value="Beta-grasp_dom_sf"/>
</dbReference>
<dbReference type="Pfam" id="PF02597">
    <property type="entry name" value="ThiS"/>
    <property type="match status" value="1"/>
</dbReference>
<gene>
    <name evidence="3" type="ORF">ACFPFO_06645</name>
</gene>
<dbReference type="InterPro" id="IPR003749">
    <property type="entry name" value="ThiS/MoaD-like"/>
</dbReference>
<keyword evidence="4" id="KW-1185">Reference proteome</keyword>
<accession>A0ABD5QEG6</accession>
<feature type="region of interest" description="Disordered" evidence="2">
    <location>
        <begin position="71"/>
        <end position="90"/>
    </location>
</feature>
<dbReference type="AlphaFoldDB" id="A0ABD5QEG6"/>